<dbReference type="NCBIfam" id="NF038404">
    <property type="entry name" value="perm_prefix_2"/>
    <property type="match status" value="1"/>
</dbReference>
<name>A0A239HU43_EKHLU</name>
<dbReference type="RefSeq" id="WP_089356232.1">
    <property type="nucleotide sequence ID" value="NZ_FZPD01000002.1"/>
</dbReference>
<dbReference type="Pfam" id="PF02687">
    <property type="entry name" value="FtsX"/>
    <property type="match status" value="2"/>
</dbReference>
<dbReference type="OrthoDB" id="5933722at2"/>
<feature type="transmembrane region" description="Helical" evidence="6">
    <location>
        <begin position="365"/>
        <end position="387"/>
    </location>
</feature>
<sequence>MTHSPPKWADRFLAWFCDEGLIEDLQGDLYELYIKRREQSGKLLANILYVWWVLRSFRLSALKRNQKLNNSFMTMTKNNFKIALRVLWRDKFNSSLNLLGLMIGITCFLLLGFYVKQEVSFDKFHSKKDRIYRSWLKEDYGEGQIFFNSQTPLRFESLFEDNFPEVEKAVQYIEQNFLVGRGENRINETVSIISPDFFEVFDFQMVEGNRENPLPSPNDIIISQEYAQKYFADNEALGKTISLQVGEDIRDFNVSGVFKNIRYESSINFDLAISTDNNRLLFSDRAMNAWFNVIAETYVLLKEGTSIESVNSKMQDVVLSQMGDTGYGDEAMQRDQYNIGMQPLTDIHLNPDIPLGYAPVANPQYVFILGTIGLLVLFIACINYTTLSTGQSLRRSKEVGIRKVLGAYKKTLIYQYLNESILLTFLAMLIGATVSYLLIPTFNRLTGTEIFLQFEWWHAGVYTLLVLIIGTIAGSYPALILSGFKTINILRGGSQSGGKMTAKKGMVVFQFLITVFLITTTLIMRKQIQYLQEKDLGINYEAVISTQLQASPSAQRLSERITSGFENGQLLKARMEKYPEISEVAMGTHVFGTSGWAHLAYTDDKGVFRWFRLLCVDANYLKTFDIDILEGRGFEEGNGLDMRQSVILNKSAVEHFGLKNPLGAKLPGDEFGDHQIIGVTDDFHYSSLHSEVEPLVIVMNPMPIFMGVSDGDFIDTPIPKLVFSYNGSNLSEGTDILKKEWEALFPNESWNFNFIDEQIAAQYASETRMNKLVTIATVLSIIIASLGLLGLSMLVVNSKVKEIGIRKVMGASPTSIFRLLAKGFSIQLLIAIILSIPITIYMMNKWLDNFAYRTSIGAWLFILSSIVALLIAFLVISYHTMRATRINPVESLRTE</sequence>
<evidence type="ECO:0000256" key="4">
    <source>
        <dbReference type="ARBA" id="ARBA00022989"/>
    </source>
</evidence>
<keyword evidence="4 6" id="KW-1133">Transmembrane helix</keyword>
<dbReference type="Pfam" id="PF12704">
    <property type="entry name" value="MacB_PCD"/>
    <property type="match status" value="1"/>
</dbReference>
<evidence type="ECO:0000256" key="2">
    <source>
        <dbReference type="ARBA" id="ARBA00022475"/>
    </source>
</evidence>
<feature type="domain" description="ABC3 transporter permease C-terminal" evidence="7">
    <location>
        <begin position="775"/>
        <end position="888"/>
    </location>
</feature>
<dbReference type="InterPro" id="IPR003838">
    <property type="entry name" value="ABC3_permease_C"/>
</dbReference>
<dbReference type="PANTHER" id="PTHR30572">
    <property type="entry name" value="MEMBRANE COMPONENT OF TRANSPORTER-RELATED"/>
    <property type="match status" value="1"/>
</dbReference>
<protein>
    <submittedName>
        <fullName evidence="9">Putative ABC transport system permease protein</fullName>
    </submittedName>
</protein>
<gene>
    <name evidence="9" type="ORF">SAMN05421640_1503</name>
</gene>
<evidence type="ECO:0000313" key="9">
    <source>
        <dbReference type="EMBL" id="SNS84775.1"/>
    </source>
</evidence>
<feature type="transmembrane region" description="Helical" evidence="6">
    <location>
        <begin position="420"/>
        <end position="439"/>
    </location>
</feature>
<organism evidence="9 10">
    <name type="scientific">Ekhidna lutea</name>
    <dbReference type="NCBI Taxonomy" id="447679"/>
    <lineage>
        <taxon>Bacteria</taxon>
        <taxon>Pseudomonadati</taxon>
        <taxon>Bacteroidota</taxon>
        <taxon>Cytophagia</taxon>
        <taxon>Cytophagales</taxon>
        <taxon>Reichenbachiellaceae</taxon>
        <taxon>Ekhidna</taxon>
    </lineage>
</organism>
<feature type="transmembrane region" description="Helical" evidence="6">
    <location>
        <begin position="505"/>
        <end position="524"/>
    </location>
</feature>
<evidence type="ECO:0000256" key="3">
    <source>
        <dbReference type="ARBA" id="ARBA00022692"/>
    </source>
</evidence>
<dbReference type="InterPro" id="IPR047699">
    <property type="entry name" value="Permease_put_prefix"/>
</dbReference>
<evidence type="ECO:0000259" key="7">
    <source>
        <dbReference type="Pfam" id="PF02687"/>
    </source>
</evidence>
<feature type="transmembrane region" description="Helical" evidence="6">
    <location>
        <begin position="772"/>
        <end position="798"/>
    </location>
</feature>
<evidence type="ECO:0000256" key="1">
    <source>
        <dbReference type="ARBA" id="ARBA00004651"/>
    </source>
</evidence>
<keyword evidence="3 6" id="KW-0812">Transmembrane</keyword>
<feature type="domain" description="ABC3 transporter permease C-terminal" evidence="7">
    <location>
        <begin position="371"/>
        <end position="481"/>
    </location>
</feature>
<evidence type="ECO:0000313" key="10">
    <source>
        <dbReference type="Proteomes" id="UP000198393"/>
    </source>
</evidence>
<keyword evidence="10" id="KW-1185">Reference proteome</keyword>
<dbReference type="AlphaFoldDB" id="A0A239HU43"/>
<dbReference type="EMBL" id="FZPD01000002">
    <property type="protein sequence ID" value="SNS84775.1"/>
    <property type="molecule type" value="Genomic_DNA"/>
</dbReference>
<dbReference type="PANTHER" id="PTHR30572:SF18">
    <property type="entry name" value="ABC-TYPE MACROLIDE FAMILY EXPORT SYSTEM PERMEASE COMPONENT 2"/>
    <property type="match status" value="1"/>
</dbReference>
<evidence type="ECO:0000256" key="6">
    <source>
        <dbReference type="SAM" id="Phobius"/>
    </source>
</evidence>
<dbReference type="InterPro" id="IPR025857">
    <property type="entry name" value="MacB_PCD"/>
</dbReference>
<proteinExistence type="predicted"/>
<feature type="domain" description="MacB-like periplasmic core" evidence="8">
    <location>
        <begin position="94"/>
        <end position="316"/>
    </location>
</feature>
<dbReference type="GO" id="GO:0005886">
    <property type="term" value="C:plasma membrane"/>
    <property type="evidence" value="ECO:0007669"/>
    <property type="project" value="UniProtKB-SubCell"/>
</dbReference>
<feature type="transmembrane region" description="Helical" evidence="6">
    <location>
        <begin position="459"/>
        <end position="484"/>
    </location>
</feature>
<feature type="transmembrane region" description="Helical" evidence="6">
    <location>
        <begin position="819"/>
        <end position="844"/>
    </location>
</feature>
<evidence type="ECO:0000256" key="5">
    <source>
        <dbReference type="ARBA" id="ARBA00023136"/>
    </source>
</evidence>
<reference evidence="9 10" key="1">
    <citation type="submission" date="2017-06" db="EMBL/GenBank/DDBJ databases">
        <authorList>
            <person name="Kim H.J."/>
            <person name="Triplett B.A."/>
        </authorList>
    </citation>
    <scope>NUCLEOTIDE SEQUENCE [LARGE SCALE GENOMIC DNA]</scope>
    <source>
        <strain evidence="9 10">DSM 19307</strain>
    </source>
</reference>
<accession>A0A239HU43</accession>
<feature type="transmembrane region" description="Helical" evidence="6">
    <location>
        <begin position="95"/>
        <end position="115"/>
    </location>
</feature>
<keyword evidence="2" id="KW-1003">Cell membrane</keyword>
<evidence type="ECO:0000259" key="8">
    <source>
        <dbReference type="Pfam" id="PF12704"/>
    </source>
</evidence>
<comment type="subcellular location">
    <subcellularLocation>
        <location evidence="1">Cell membrane</location>
        <topology evidence="1">Multi-pass membrane protein</topology>
    </subcellularLocation>
</comment>
<dbReference type="InterPro" id="IPR050250">
    <property type="entry name" value="Macrolide_Exporter_MacB"/>
</dbReference>
<feature type="transmembrane region" description="Helical" evidence="6">
    <location>
        <begin position="856"/>
        <end position="876"/>
    </location>
</feature>
<dbReference type="GO" id="GO:0022857">
    <property type="term" value="F:transmembrane transporter activity"/>
    <property type="evidence" value="ECO:0007669"/>
    <property type="project" value="TreeGrafter"/>
</dbReference>
<keyword evidence="5 6" id="KW-0472">Membrane</keyword>
<dbReference type="Proteomes" id="UP000198393">
    <property type="component" value="Unassembled WGS sequence"/>
</dbReference>